<dbReference type="InterPro" id="IPR010328">
    <property type="entry name" value="DUF928"/>
</dbReference>
<proteinExistence type="predicted"/>
<protein>
    <recommendedName>
        <fullName evidence="4">DUF928 domain-containing protein</fullName>
    </recommendedName>
</protein>
<dbReference type="OrthoDB" id="513783at2"/>
<dbReference type="STRING" id="65393.PCC7424_1892"/>
<dbReference type="HOGENOM" id="CLU_061545_2_0_3"/>
<dbReference type="KEGG" id="cyc:PCC7424_1892"/>
<evidence type="ECO:0008006" key="4">
    <source>
        <dbReference type="Google" id="ProtNLM"/>
    </source>
</evidence>
<dbReference type="AlphaFoldDB" id="B7KDM2"/>
<evidence type="ECO:0000313" key="2">
    <source>
        <dbReference type="EMBL" id="ACK70324.1"/>
    </source>
</evidence>
<gene>
    <name evidence="2" type="ordered locus">PCC7424_1892</name>
</gene>
<dbReference type="RefSeq" id="WP_012599267.1">
    <property type="nucleotide sequence ID" value="NC_011729.1"/>
</dbReference>
<sequence length="278" mass="31476">MFNFIESSKLLTITHLALFLTISAFALPEEVSAKSKEDNSNANEGLPVRRVSGGTRGPCFQAQTPDTTSRICLPLIALMPEGPVLTSTQTPTLLFYIPTISNPQKVQVEFVLRDHQDQLVYETTFPVSGQGGIVSFKIPTTESFKGLESNQYYHWYLSIIYDPLKRDQDQLVEGWLSYRPLEPAIASQLAQATPLEKVQLYQKHNLWHEAFYTLAQLKQNHPEDGVISEKWRELLESITLDMIASEPLLKSTTFPFYSLTYNSSPLMSSPQFYSALKF</sequence>
<evidence type="ECO:0000313" key="3">
    <source>
        <dbReference type="Proteomes" id="UP000002384"/>
    </source>
</evidence>
<dbReference type="Proteomes" id="UP000002384">
    <property type="component" value="Chromosome"/>
</dbReference>
<keyword evidence="1" id="KW-0732">Signal</keyword>
<dbReference type="EMBL" id="CP001291">
    <property type="protein sequence ID" value="ACK70324.1"/>
    <property type="molecule type" value="Genomic_DNA"/>
</dbReference>
<keyword evidence="3" id="KW-1185">Reference proteome</keyword>
<evidence type="ECO:0000256" key="1">
    <source>
        <dbReference type="SAM" id="SignalP"/>
    </source>
</evidence>
<feature type="chain" id="PRO_5002858538" description="DUF928 domain-containing protein" evidence="1">
    <location>
        <begin position="27"/>
        <end position="278"/>
    </location>
</feature>
<feature type="signal peptide" evidence="1">
    <location>
        <begin position="1"/>
        <end position="26"/>
    </location>
</feature>
<name>B7KDM2_GLOC7</name>
<reference evidence="3" key="1">
    <citation type="journal article" date="2011" name="MBio">
        <title>Novel metabolic attributes of the genus Cyanothece, comprising a group of unicellular nitrogen-fixing Cyanobacteria.</title>
        <authorList>
            <person name="Bandyopadhyay A."/>
            <person name="Elvitigala T."/>
            <person name="Welsh E."/>
            <person name="Stockel J."/>
            <person name="Liberton M."/>
            <person name="Min H."/>
            <person name="Sherman L.A."/>
            <person name="Pakrasi H.B."/>
        </authorList>
    </citation>
    <scope>NUCLEOTIDE SEQUENCE [LARGE SCALE GENOMIC DNA]</scope>
    <source>
        <strain evidence="3">PCC 7424</strain>
    </source>
</reference>
<organism evidence="2 3">
    <name type="scientific">Gloeothece citriformis (strain PCC 7424)</name>
    <name type="common">Cyanothece sp. (strain PCC 7424)</name>
    <dbReference type="NCBI Taxonomy" id="65393"/>
    <lineage>
        <taxon>Bacteria</taxon>
        <taxon>Bacillati</taxon>
        <taxon>Cyanobacteriota</taxon>
        <taxon>Cyanophyceae</taxon>
        <taxon>Oscillatoriophycideae</taxon>
        <taxon>Chroococcales</taxon>
        <taxon>Aphanothecaceae</taxon>
        <taxon>Gloeothece</taxon>
        <taxon>Gloeothece citriformis</taxon>
    </lineage>
</organism>
<dbReference type="Pfam" id="PF06051">
    <property type="entry name" value="DUF928"/>
    <property type="match status" value="1"/>
</dbReference>
<accession>B7KDM2</accession>
<dbReference type="eggNOG" id="COG3087">
    <property type="taxonomic scope" value="Bacteria"/>
</dbReference>